<evidence type="ECO:0000256" key="2">
    <source>
        <dbReference type="ARBA" id="ARBA00023015"/>
    </source>
</evidence>
<evidence type="ECO:0000256" key="1">
    <source>
        <dbReference type="ARBA" id="ARBA00010641"/>
    </source>
</evidence>
<evidence type="ECO:0000313" key="8">
    <source>
        <dbReference type="Proteomes" id="UP001501411"/>
    </source>
</evidence>
<evidence type="ECO:0000259" key="5">
    <source>
        <dbReference type="Pfam" id="PF04542"/>
    </source>
</evidence>
<dbReference type="PANTHER" id="PTHR43133">
    <property type="entry name" value="RNA POLYMERASE ECF-TYPE SIGMA FACTO"/>
    <property type="match status" value="1"/>
</dbReference>
<keyword evidence="3" id="KW-0731">Sigma factor</keyword>
<feature type="domain" description="RNA polymerase sigma-70 region 2" evidence="5">
    <location>
        <begin position="22"/>
        <end position="89"/>
    </location>
</feature>
<protein>
    <submittedName>
        <fullName evidence="7">Sigma-70 family RNA polymerase sigma factor</fullName>
    </submittedName>
</protein>
<dbReference type="EMBL" id="BAABIQ010000041">
    <property type="protein sequence ID" value="GAA4800909.1"/>
    <property type="molecule type" value="Genomic_DNA"/>
</dbReference>
<dbReference type="CDD" id="cd06171">
    <property type="entry name" value="Sigma70_r4"/>
    <property type="match status" value="1"/>
</dbReference>
<dbReference type="InterPro" id="IPR013324">
    <property type="entry name" value="RNA_pol_sigma_r3/r4-like"/>
</dbReference>
<evidence type="ECO:0000256" key="3">
    <source>
        <dbReference type="ARBA" id="ARBA00023082"/>
    </source>
</evidence>
<keyword evidence="8" id="KW-1185">Reference proteome</keyword>
<dbReference type="Gene3D" id="1.10.1740.10">
    <property type="match status" value="1"/>
</dbReference>
<evidence type="ECO:0000313" key="7">
    <source>
        <dbReference type="EMBL" id="GAA4800909.1"/>
    </source>
</evidence>
<accession>A0ABP9BZS1</accession>
<dbReference type="SUPFAM" id="SSF88946">
    <property type="entry name" value="Sigma2 domain of RNA polymerase sigma factors"/>
    <property type="match status" value="1"/>
</dbReference>
<organism evidence="7 8">
    <name type="scientific">Olivibacter ginsenosidimutans</name>
    <dbReference type="NCBI Taxonomy" id="1176537"/>
    <lineage>
        <taxon>Bacteria</taxon>
        <taxon>Pseudomonadati</taxon>
        <taxon>Bacteroidota</taxon>
        <taxon>Sphingobacteriia</taxon>
        <taxon>Sphingobacteriales</taxon>
        <taxon>Sphingobacteriaceae</taxon>
        <taxon>Olivibacter</taxon>
    </lineage>
</organism>
<reference evidence="8" key="1">
    <citation type="journal article" date="2019" name="Int. J. Syst. Evol. Microbiol.">
        <title>The Global Catalogue of Microorganisms (GCM) 10K type strain sequencing project: providing services to taxonomists for standard genome sequencing and annotation.</title>
        <authorList>
            <consortium name="The Broad Institute Genomics Platform"/>
            <consortium name="The Broad Institute Genome Sequencing Center for Infectious Disease"/>
            <person name="Wu L."/>
            <person name="Ma J."/>
        </authorList>
    </citation>
    <scope>NUCLEOTIDE SEQUENCE [LARGE SCALE GENOMIC DNA]</scope>
    <source>
        <strain evidence="8">JCM 18200</strain>
    </source>
</reference>
<dbReference type="InterPro" id="IPR014284">
    <property type="entry name" value="RNA_pol_sigma-70_dom"/>
</dbReference>
<dbReference type="InterPro" id="IPR039425">
    <property type="entry name" value="RNA_pol_sigma-70-like"/>
</dbReference>
<dbReference type="InterPro" id="IPR036388">
    <property type="entry name" value="WH-like_DNA-bd_sf"/>
</dbReference>
<gene>
    <name evidence="7" type="ORF">GCM10023231_32110</name>
</gene>
<dbReference type="Pfam" id="PF08281">
    <property type="entry name" value="Sigma70_r4_2"/>
    <property type="match status" value="1"/>
</dbReference>
<dbReference type="PANTHER" id="PTHR43133:SF51">
    <property type="entry name" value="RNA POLYMERASE SIGMA FACTOR"/>
    <property type="match status" value="1"/>
</dbReference>
<dbReference type="NCBIfam" id="TIGR02937">
    <property type="entry name" value="sigma70-ECF"/>
    <property type="match status" value="1"/>
</dbReference>
<dbReference type="Pfam" id="PF04542">
    <property type="entry name" value="Sigma70_r2"/>
    <property type="match status" value="1"/>
</dbReference>
<comment type="caution">
    <text evidence="7">The sequence shown here is derived from an EMBL/GenBank/DDBJ whole genome shotgun (WGS) entry which is preliminary data.</text>
</comment>
<dbReference type="InterPro" id="IPR013325">
    <property type="entry name" value="RNA_pol_sigma_r2"/>
</dbReference>
<name>A0ABP9BZS1_9SPHI</name>
<dbReference type="RefSeq" id="WP_345233119.1">
    <property type="nucleotide sequence ID" value="NZ_BAABIQ010000041.1"/>
</dbReference>
<dbReference type="SUPFAM" id="SSF88659">
    <property type="entry name" value="Sigma3 and sigma4 domains of RNA polymerase sigma factors"/>
    <property type="match status" value="1"/>
</dbReference>
<dbReference type="Gene3D" id="1.10.10.10">
    <property type="entry name" value="Winged helix-like DNA-binding domain superfamily/Winged helix DNA-binding domain"/>
    <property type="match status" value="1"/>
</dbReference>
<keyword evidence="4" id="KW-0804">Transcription</keyword>
<dbReference type="InterPro" id="IPR013249">
    <property type="entry name" value="RNA_pol_sigma70_r4_t2"/>
</dbReference>
<dbReference type="Proteomes" id="UP001501411">
    <property type="component" value="Unassembled WGS sequence"/>
</dbReference>
<keyword evidence="2" id="KW-0805">Transcription regulation</keyword>
<evidence type="ECO:0000256" key="4">
    <source>
        <dbReference type="ARBA" id="ARBA00023163"/>
    </source>
</evidence>
<comment type="similarity">
    <text evidence="1">Belongs to the sigma-70 factor family. ECF subfamily.</text>
</comment>
<dbReference type="InterPro" id="IPR007627">
    <property type="entry name" value="RNA_pol_sigma70_r2"/>
</dbReference>
<sequence length="189" mass="22392">MFTERELVAKIVSGNVKAFELLIKRYEKLVLHMVSKMISCDEDVHDVCQDVFIKVYHQLHTFSFQSKLSTWIARIAYFTTINHLRKVHREQLRITNDDLLAIENNYFTEETPEQLLIKKDASAYIQHLVQQLPLAYRSVLTLFYLEEFSYQEIQEVTGMPEGTVKNYIFRAKKLLREKLAQYVLLENKL</sequence>
<evidence type="ECO:0000259" key="6">
    <source>
        <dbReference type="Pfam" id="PF08281"/>
    </source>
</evidence>
<proteinExistence type="inferred from homology"/>
<feature type="domain" description="RNA polymerase sigma factor 70 region 4 type 2" evidence="6">
    <location>
        <begin position="124"/>
        <end position="175"/>
    </location>
</feature>